<reference evidence="3 4" key="1">
    <citation type="submission" date="2018-04" db="EMBL/GenBank/DDBJ databases">
        <title>Camelliibacillus theae gen. nov., sp. nov., isolated from Pu'er tea.</title>
        <authorList>
            <person name="Niu L."/>
        </authorList>
    </citation>
    <scope>NUCLEOTIDE SEQUENCE [LARGE SCALE GENOMIC DNA]</scope>
    <source>
        <strain evidence="3 4">T8</strain>
    </source>
</reference>
<dbReference type="SUPFAM" id="SSF51735">
    <property type="entry name" value="NAD(P)-binding Rossmann-fold domains"/>
    <property type="match status" value="1"/>
</dbReference>
<keyword evidence="4" id="KW-1185">Reference proteome</keyword>
<dbReference type="InterPro" id="IPR002347">
    <property type="entry name" value="SDR_fam"/>
</dbReference>
<dbReference type="EMBL" id="QCZG01000062">
    <property type="protein sequence ID" value="PWA06053.1"/>
    <property type="molecule type" value="Genomic_DNA"/>
</dbReference>
<evidence type="ECO:0000313" key="4">
    <source>
        <dbReference type="Proteomes" id="UP000245998"/>
    </source>
</evidence>
<dbReference type="FunFam" id="3.40.50.720:FF:000084">
    <property type="entry name" value="Short-chain dehydrogenase reductase"/>
    <property type="match status" value="1"/>
</dbReference>
<dbReference type="Proteomes" id="UP000245998">
    <property type="component" value="Unassembled WGS sequence"/>
</dbReference>
<dbReference type="InterPro" id="IPR036291">
    <property type="entry name" value="NAD(P)-bd_dom_sf"/>
</dbReference>
<dbReference type="PANTHER" id="PTHR48107:SF16">
    <property type="entry name" value="NADPH-DEPENDENT ALDEHYDE REDUCTASE 1, CHLOROPLASTIC"/>
    <property type="match status" value="1"/>
</dbReference>
<protein>
    <submittedName>
        <fullName evidence="3">NAD(P)-dependent oxidoreductase</fullName>
    </submittedName>
</protein>
<dbReference type="Gene3D" id="3.40.50.720">
    <property type="entry name" value="NAD(P)-binding Rossmann-like Domain"/>
    <property type="match status" value="1"/>
</dbReference>
<sequence>MDSKHSYYGTEIKCEEVSIAFPPQQQARQPGLEYLMIPRPIYDNPHYIGTGKMKGRVAIISGGDSGIGRAVAVAFAKEGANLVLAYFDEHADAIETKQAIEKLGQRCLLVPGDLRSKEHCKEVISRTLGTFGRIDVLVNNLAVQFIQNRFLDISDEQWHTTFDTNIHPFFYMTKAALPHMTAGGSIINTTSINAYIGRKDLIDYTTTKGAIVSFTRALANNVVDKGIRVNAVAPGPIWTPLIPATFSPDMVKTFGNDVPMKRAGQPYELAPVYVLLASSDGSYITGQTIHVNGGGFVAS</sequence>
<dbReference type="PROSITE" id="PS00061">
    <property type="entry name" value="ADH_SHORT"/>
    <property type="match status" value="1"/>
</dbReference>
<dbReference type="GO" id="GO:0016614">
    <property type="term" value="F:oxidoreductase activity, acting on CH-OH group of donors"/>
    <property type="evidence" value="ECO:0007669"/>
    <property type="project" value="UniProtKB-ARBA"/>
</dbReference>
<comment type="caution">
    <text evidence="3">The sequence shown here is derived from an EMBL/GenBank/DDBJ whole genome shotgun (WGS) entry which is preliminary data.</text>
</comment>
<comment type="similarity">
    <text evidence="1">Belongs to the short-chain dehydrogenases/reductases (SDR) family.</text>
</comment>
<dbReference type="Pfam" id="PF13561">
    <property type="entry name" value="adh_short_C2"/>
    <property type="match status" value="1"/>
</dbReference>
<dbReference type="RefSeq" id="WP_116556209.1">
    <property type="nucleotide sequence ID" value="NZ_QCZG01000062.1"/>
</dbReference>
<dbReference type="AlphaFoldDB" id="A0A2U1JME8"/>
<dbReference type="InterPro" id="IPR020904">
    <property type="entry name" value="Sc_DH/Rdtase_CS"/>
</dbReference>
<dbReference type="PRINTS" id="PR00080">
    <property type="entry name" value="SDRFAMILY"/>
</dbReference>
<dbReference type="NCBIfam" id="NF005214">
    <property type="entry name" value="PRK06701.1"/>
    <property type="match status" value="1"/>
</dbReference>
<dbReference type="OrthoDB" id="9803333at2"/>
<dbReference type="GO" id="GO:0008206">
    <property type="term" value="P:bile acid metabolic process"/>
    <property type="evidence" value="ECO:0007669"/>
    <property type="project" value="UniProtKB-ARBA"/>
</dbReference>
<keyword evidence="2" id="KW-0560">Oxidoreductase</keyword>
<organism evidence="3 4">
    <name type="scientific">Pueribacillus theae</name>
    <dbReference type="NCBI Taxonomy" id="2171751"/>
    <lineage>
        <taxon>Bacteria</taxon>
        <taxon>Bacillati</taxon>
        <taxon>Bacillota</taxon>
        <taxon>Bacilli</taxon>
        <taxon>Bacillales</taxon>
        <taxon>Bacillaceae</taxon>
        <taxon>Pueribacillus</taxon>
    </lineage>
</organism>
<evidence type="ECO:0000313" key="3">
    <source>
        <dbReference type="EMBL" id="PWA06053.1"/>
    </source>
</evidence>
<dbReference type="PANTHER" id="PTHR48107">
    <property type="entry name" value="NADPH-DEPENDENT ALDEHYDE REDUCTASE-LIKE PROTEIN, CHLOROPLASTIC-RELATED"/>
    <property type="match status" value="1"/>
</dbReference>
<proteinExistence type="inferred from homology"/>
<dbReference type="PRINTS" id="PR00081">
    <property type="entry name" value="GDHRDH"/>
</dbReference>
<gene>
    <name evidence="3" type="ORF">DCC39_17645</name>
</gene>
<evidence type="ECO:0000256" key="2">
    <source>
        <dbReference type="ARBA" id="ARBA00023002"/>
    </source>
</evidence>
<evidence type="ECO:0000256" key="1">
    <source>
        <dbReference type="ARBA" id="ARBA00006484"/>
    </source>
</evidence>
<name>A0A2U1JME8_9BACI</name>
<accession>A0A2U1JME8</accession>